<proteinExistence type="inferred from homology"/>
<evidence type="ECO:0000256" key="5">
    <source>
        <dbReference type="ARBA" id="ARBA00023002"/>
    </source>
</evidence>
<accession>A0A7C8IAC4</accession>
<keyword evidence="6" id="KW-0186">Copper</keyword>
<dbReference type="GO" id="GO:0005507">
    <property type="term" value="F:copper ion binding"/>
    <property type="evidence" value="ECO:0007669"/>
    <property type="project" value="InterPro"/>
</dbReference>
<feature type="compositionally biased region" description="Low complexity" evidence="9">
    <location>
        <begin position="136"/>
        <end position="148"/>
    </location>
</feature>
<dbReference type="InterPro" id="IPR045087">
    <property type="entry name" value="Cu-oxidase_fam"/>
</dbReference>
<dbReference type="SUPFAM" id="SSF49503">
    <property type="entry name" value="Cupredoxins"/>
    <property type="match status" value="3"/>
</dbReference>
<evidence type="ECO:0000256" key="8">
    <source>
        <dbReference type="PROSITE-ProRule" id="PRU00261"/>
    </source>
</evidence>
<feature type="compositionally biased region" description="Polar residues" evidence="9">
    <location>
        <begin position="320"/>
        <end position="343"/>
    </location>
</feature>
<dbReference type="PROSITE" id="PS50941">
    <property type="entry name" value="CHIT_BIND_I_2"/>
    <property type="match status" value="2"/>
</dbReference>
<evidence type="ECO:0000256" key="7">
    <source>
        <dbReference type="ARBA" id="ARBA00023180"/>
    </source>
</evidence>
<comment type="similarity">
    <text evidence="1">Belongs to the multicopper oxidase family.</text>
</comment>
<dbReference type="CDD" id="cd13854">
    <property type="entry name" value="CuRO_1_MaLCC_like"/>
    <property type="match status" value="1"/>
</dbReference>
<keyword evidence="2 8" id="KW-0147">Chitin-binding</keyword>
<dbReference type="AlphaFoldDB" id="A0A7C8IAC4"/>
<evidence type="ECO:0000313" key="12">
    <source>
        <dbReference type="EMBL" id="KAF2874488.1"/>
    </source>
</evidence>
<feature type="disulfide bond" evidence="8">
    <location>
        <begin position="29"/>
        <end position="44"/>
    </location>
</feature>
<evidence type="ECO:0000256" key="10">
    <source>
        <dbReference type="SAM" id="SignalP"/>
    </source>
</evidence>
<dbReference type="Gene3D" id="3.30.60.10">
    <property type="entry name" value="Endochitinase-like"/>
    <property type="match status" value="2"/>
</dbReference>
<evidence type="ECO:0000256" key="1">
    <source>
        <dbReference type="ARBA" id="ARBA00010609"/>
    </source>
</evidence>
<dbReference type="Gene3D" id="2.60.40.420">
    <property type="entry name" value="Cupredoxins - blue copper proteins"/>
    <property type="match status" value="3"/>
</dbReference>
<dbReference type="SUPFAM" id="SSF57016">
    <property type="entry name" value="Plant lectins/antimicrobial peptides"/>
    <property type="match status" value="2"/>
</dbReference>
<dbReference type="FunFam" id="2.60.40.420:FF:000038">
    <property type="entry name" value="Extracellular dihydrogeodin oxidase/laccase"/>
    <property type="match status" value="1"/>
</dbReference>
<keyword evidence="7" id="KW-0325">Glycoprotein</keyword>
<keyword evidence="13" id="KW-1185">Reference proteome</keyword>
<evidence type="ECO:0000256" key="4">
    <source>
        <dbReference type="ARBA" id="ARBA00022737"/>
    </source>
</evidence>
<dbReference type="EMBL" id="JAADJZ010000006">
    <property type="protein sequence ID" value="KAF2874488.1"/>
    <property type="molecule type" value="Genomic_DNA"/>
</dbReference>
<dbReference type="GO" id="GO:0016491">
    <property type="term" value="F:oxidoreductase activity"/>
    <property type="evidence" value="ECO:0007669"/>
    <property type="project" value="UniProtKB-KW"/>
</dbReference>
<gene>
    <name evidence="12" type="ORF">BDV95DRAFT_592558</name>
</gene>
<dbReference type="CDD" id="cd13880">
    <property type="entry name" value="CuRO_2_MaLCC_like"/>
    <property type="match status" value="1"/>
</dbReference>
<feature type="region of interest" description="Disordered" evidence="9">
    <location>
        <begin position="136"/>
        <end position="167"/>
    </location>
</feature>
<dbReference type="Proteomes" id="UP000481861">
    <property type="component" value="Unassembled WGS sequence"/>
</dbReference>
<feature type="domain" description="Chitin-binding type-1" evidence="11">
    <location>
        <begin position="78"/>
        <end position="124"/>
    </location>
</feature>
<evidence type="ECO:0000259" key="11">
    <source>
        <dbReference type="PROSITE" id="PS50941"/>
    </source>
</evidence>
<dbReference type="CDD" id="cd13901">
    <property type="entry name" value="CuRO_3_MaLCC_like"/>
    <property type="match status" value="1"/>
</dbReference>
<feature type="signal peptide" evidence="10">
    <location>
        <begin position="1"/>
        <end position="18"/>
    </location>
</feature>
<evidence type="ECO:0000256" key="9">
    <source>
        <dbReference type="SAM" id="MobiDB-lite"/>
    </source>
</evidence>
<name>A0A7C8IAC4_9PLEO</name>
<keyword evidence="3" id="KW-0479">Metal-binding</keyword>
<dbReference type="GO" id="GO:0008061">
    <property type="term" value="F:chitin binding"/>
    <property type="evidence" value="ECO:0007669"/>
    <property type="project" value="UniProtKB-UniRule"/>
</dbReference>
<dbReference type="InterPro" id="IPR036861">
    <property type="entry name" value="Endochitinase-like_sf"/>
</dbReference>
<comment type="caution">
    <text evidence="8">Lacks conserved residue(s) required for the propagation of feature annotation.</text>
</comment>
<dbReference type="InterPro" id="IPR008972">
    <property type="entry name" value="Cupredoxin"/>
</dbReference>
<evidence type="ECO:0000256" key="6">
    <source>
        <dbReference type="ARBA" id="ARBA00023008"/>
    </source>
</evidence>
<dbReference type="OrthoDB" id="2121828at2759"/>
<feature type="chain" id="PRO_5028833435" evidence="10">
    <location>
        <begin position="19"/>
        <end position="896"/>
    </location>
</feature>
<feature type="domain" description="Chitin-binding type-1" evidence="11">
    <location>
        <begin position="26"/>
        <end position="70"/>
    </location>
</feature>
<feature type="disulfide bond" evidence="8">
    <location>
        <begin position="97"/>
        <end position="111"/>
    </location>
</feature>
<organism evidence="12 13">
    <name type="scientific">Massariosphaeria phaeospora</name>
    <dbReference type="NCBI Taxonomy" id="100035"/>
    <lineage>
        <taxon>Eukaryota</taxon>
        <taxon>Fungi</taxon>
        <taxon>Dikarya</taxon>
        <taxon>Ascomycota</taxon>
        <taxon>Pezizomycotina</taxon>
        <taxon>Dothideomycetes</taxon>
        <taxon>Pleosporomycetidae</taxon>
        <taxon>Pleosporales</taxon>
        <taxon>Pleosporales incertae sedis</taxon>
        <taxon>Massariosphaeria</taxon>
    </lineage>
</organism>
<feature type="region of interest" description="Disordered" evidence="9">
    <location>
        <begin position="320"/>
        <end position="345"/>
    </location>
</feature>
<evidence type="ECO:0000313" key="13">
    <source>
        <dbReference type="Proteomes" id="UP000481861"/>
    </source>
</evidence>
<reference evidence="12 13" key="1">
    <citation type="submission" date="2020-01" db="EMBL/GenBank/DDBJ databases">
        <authorList>
            <consortium name="DOE Joint Genome Institute"/>
            <person name="Haridas S."/>
            <person name="Albert R."/>
            <person name="Binder M."/>
            <person name="Bloem J."/>
            <person name="Labutti K."/>
            <person name="Salamov A."/>
            <person name="Andreopoulos B."/>
            <person name="Baker S.E."/>
            <person name="Barry K."/>
            <person name="Bills G."/>
            <person name="Bluhm B.H."/>
            <person name="Cannon C."/>
            <person name="Castanera R."/>
            <person name="Culley D.E."/>
            <person name="Daum C."/>
            <person name="Ezra D."/>
            <person name="Gonzalez J.B."/>
            <person name="Henrissat B."/>
            <person name="Kuo A."/>
            <person name="Liang C."/>
            <person name="Lipzen A."/>
            <person name="Lutzoni F."/>
            <person name="Magnuson J."/>
            <person name="Mondo S."/>
            <person name="Nolan M."/>
            <person name="Ohm R."/>
            <person name="Pangilinan J."/>
            <person name="Park H.-J.H."/>
            <person name="Ramirez L."/>
            <person name="Alfaro M."/>
            <person name="Sun H."/>
            <person name="Tritt A."/>
            <person name="Yoshinaga Y."/>
            <person name="Zwiers L.-H.L."/>
            <person name="Turgeon B.G."/>
            <person name="Goodwin S.B."/>
            <person name="Spatafora J.W."/>
            <person name="Crous P.W."/>
            <person name="Grigoriev I.V."/>
        </authorList>
    </citation>
    <scope>NUCLEOTIDE SEQUENCE [LARGE SCALE GENOMIC DNA]</scope>
    <source>
        <strain evidence="12 13">CBS 611.86</strain>
    </source>
</reference>
<dbReference type="CDD" id="cd11618">
    <property type="entry name" value="ChtBD1_1"/>
    <property type="match status" value="2"/>
</dbReference>
<dbReference type="InterPro" id="IPR011706">
    <property type="entry name" value="Cu-oxidase_C"/>
</dbReference>
<evidence type="ECO:0000256" key="3">
    <source>
        <dbReference type="ARBA" id="ARBA00022723"/>
    </source>
</evidence>
<keyword evidence="10" id="KW-0732">Signal</keyword>
<comment type="caution">
    <text evidence="12">The sequence shown here is derived from an EMBL/GenBank/DDBJ whole genome shotgun (WGS) entry which is preliminary data.</text>
</comment>
<keyword evidence="5" id="KW-0560">Oxidoreductase</keyword>
<sequence length="896" mass="97460">MLFKYALAVTSCLVVVTGLETELSHDGTCGNGVSCMGSMFGGCCSASGKCGATLDHCGRGCQPDYGYCQDRKGMRSPDGTCGGGLGYTCKGSDYGNCCSQYQYCGGSNEHCGVGCLSGFGDCSPTIKLRNLLSYSRTSPRSTPTTFPTLRERRDDAPPVNVSSPATTGTLECPEANNTIFTTDCGAKFRIECGLDRRNGDIWYSGNGFGELTLQDCISACSQWPSCVNVNWFVAFPKGPCYIKDTVMDATFDLPYVQGGVMVQNCTRNAPVATPSWAFPTTVASSTTVTATTTLATTTPATTTPATTTPATMTTITPITEANSSTSTNSGSLCASGSPKPTGNEQHERCVPCEGQGGTLPYCGADAFTNPYEFTPRTCRTVYYNFEITNITASPDGRERIALVVNGQLPGPPIEASWGDTIMVTVANRLQDNGTSIHFHGMRQMNNSDHDGVPSLTQCPIAPGDSMTYKFVASNVGTSWYHSHYALQAWEGVYGPMIIHGPTSKHYDVDAGTIMLQDWSKRTVSSMYNEAQDAATGGPRIMENGLINGMNTWGPDGTNNQTGQRFELSTKFEPGKTYLFRIVNAAIQSTYKFFIDGHTMEVINMDFTNIKPYKTKILNINDGQRYMVIVRADQPVRDYWMRADNQNACAGTRQSDDIKGIVRYAGSPGVMPTTTKYNYTSECVDEPLASLIPLVPLNPTDTDETFTEDITIAANNKRLFKWYLSGTSFYAELQDPTLMRVLANGSEPTLSGDLTLDLPDLHQWVYVVIESRIPLPHPIHIHGHDFFILAAGTGVYTPGLTKLNLNNPPRRDTANMPAAGYLVVAFETDNPGAWLMHCHIGWHSEMGFALQILEAKSTIKETVGDGVCTLEQVCGKWGEWTKRTGFYQPQVQPESKK</sequence>
<keyword evidence="8" id="KW-1015">Disulfide bond</keyword>
<dbReference type="InterPro" id="IPR011707">
    <property type="entry name" value="Cu-oxidase-like_N"/>
</dbReference>
<dbReference type="Pfam" id="PF07732">
    <property type="entry name" value="Cu-oxidase_3"/>
    <property type="match status" value="1"/>
</dbReference>
<keyword evidence="4" id="KW-0677">Repeat</keyword>
<dbReference type="Pfam" id="PF00394">
    <property type="entry name" value="Cu-oxidase"/>
    <property type="match status" value="1"/>
</dbReference>
<dbReference type="InterPro" id="IPR001002">
    <property type="entry name" value="Chitin-bd_1"/>
</dbReference>
<protein>
    <submittedName>
        <fullName evidence="12">Multicopper oxidase-domain-containing protein</fullName>
    </submittedName>
</protein>
<evidence type="ECO:0000256" key="2">
    <source>
        <dbReference type="ARBA" id="ARBA00022669"/>
    </source>
</evidence>
<dbReference type="InterPro" id="IPR001117">
    <property type="entry name" value="Cu-oxidase_2nd"/>
</dbReference>
<dbReference type="FunFam" id="2.60.40.420:FF:000021">
    <property type="entry name" value="Extracellular dihydrogeodin oxidase/laccase"/>
    <property type="match status" value="1"/>
</dbReference>
<feature type="disulfide bond" evidence="8">
    <location>
        <begin position="43"/>
        <end position="57"/>
    </location>
</feature>
<dbReference type="Pfam" id="PF07731">
    <property type="entry name" value="Cu-oxidase_2"/>
    <property type="match status" value="1"/>
</dbReference>
<dbReference type="PANTHER" id="PTHR11709:SF502">
    <property type="entry name" value="MULTICOPPER OXIDASE"/>
    <property type="match status" value="1"/>
</dbReference>
<dbReference type="PANTHER" id="PTHR11709">
    <property type="entry name" value="MULTI-COPPER OXIDASE"/>
    <property type="match status" value="1"/>
</dbReference>